<evidence type="ECO:0000256" key="5">
    <source>
        <dbReference type="ARBA" id="ARBA00022898"/>
    </source>
</evidence>
<keyword evidence="3" id="KW-0032">Aminotransferase</keyword>
<comment type="similarity">
    <text evidence="2">Belongs to the class-V pyridoxal-phosphate-dependent aminotransferase family.</text>
</comment>
<dbReference type="InterPro" id="IPR015421">
    <property type="entry name" value="PyrdxlP-dep_Trfase_major"/>
</dbReference>
<feature type="non-terminal residue" evidence="7">
    <location>
        <position position="327"/>
    </location>
</feature>
<dbReference type="InterPro" id="IPR015424">
    <property type="entry name" value="PyrdxlP-dep_Trfase"/>
</dbReference>
<feature type="domain" description="Aminotransferase class V" evidence="6">
    <location>
        <begin position="38"/>
        <end position="317"/>
    </location>
</feature>
<evidence type="ECO:0000256" key="3">
    <source>
        <dbReference type="ARBA" id="ARBA00022576"/>
    </source>
</evidence>
<dbReference type="AlphaFoldDB" id="A0A382N252"/>
<dbReference type="EMBL" id="UINC01097506">
    <property type="protein sequence ID" value="SVC55264.1"/>
    <property type="molecule type" value="Genomic_DNA"/>
</dbReference>
<feature type="non-terminal residue" evidence="7">
    <location>
        <position position="1"/>
    </location>
</feature>
<dbReference type="Gene3D" id="3.90.1150.10">
    <property type="entry name" value="Aspartate Aminotransferase, domain 1"/>
    <property type="match status" value="1"/>
</dbReference>
<dbReference type="PIRSF" id="PIRSF000524">
    <property type="entry name" value="SPT"/>
    <property type="match status" value="1"/>
</dbReference>
<dbReference type="InterPro" id="IPR000192">
    <property type="entry name" value="Aminotrans_V_dom"/>
</dbReference>
<comment type="cofactor">
    <cofactor evidence="1">
        <name>pyridoxal 5'-phosphate</name>
        <dbReference type="ChEBI" id="CHEBI:597326"/>
    </cofactor>
</comment>
<protein>
    <recommendedName>
        <fullName evidence="6">Aminotransferase class V domain-containing protein</fullName>
    </recommendedName>
</protein>
<dbReference type="GO" id="GO:0004760">
    <property type="term" value="F:L-serine-pyruvate transaminase activity"/>
    <property type="evidence" value="ECO:0007669"/>
    <property type="project" value="TreeGrafter"/>
</dbReference>
<dbReference type="Gene3D" id="3.40.640.10">
    <property type="entry name" value="Type I PLP-dependent aspartate aminotransferase-like (Major domain)"/>
    <property type="match status" value="1"/>
</dbReference>
<dbReference type="GO" id="GO:0019265">
    <property type="term" value="P:glycine biosynthetic process, by transamination of glyoxylate"/>
    <property type="evidence" value="ECO:0007669"/>
    <property type="project" value="TreeGrafter"/>
</dbReference>
<dbReference type="FunFam" id="3.40.640.10:FF:000027">
    <property type="entry name" value="Serine--pyruvate aminotransferase, mitochondrial"/>
    <property type="match status" value="1"/>
</dbReference>
<sequence>MISPPNLPTIEIKQKTLLGPGPCNVHERVRSVMGNTLLGHMDSDFLDMMEQVKKYLQYTWQTNNEFTLPISGTGSAAMEACAANLIEEGDKILVCINGYFGLRFKEMCERNNGNVITLEQTWGKIFTDEQIKNAIDEHSPDLLFIVHAETSTGVLQPIENIGQMCKENDILFCVDTVTSIGGVELFLDKWNIDACYAGTQKCLNAPPGLAPISFSQKARDKMNKRDKIQNWYLDLRLIEKYLVPCENTKRSYHHTAPISMIYACHEALKIIAEETLEKRWKRHRETAEYFWTKLNEIGLECLVDKEYRLPSLTTVKIPLNVDGVKVC</sequence>
<dbReference type="InterPro" id="IPR015422">
    <property type="entry name" value="PyrdxlP-dep_Trfase_small"/>
</dbReference>
<organism evidence="7">
    <name type="scientific">marine metagenome</name>
    <dbReference type="NCBI Taxonomy" id="408172"/>
    <lineage>
        <taxon>unclassified sequences</taxon>
        <taxon>metagenomes</taxon>
        <taxon>ecological metagenomes</taxon>
    </lineage>
</organism>
<accession>A0A382N252</accession>
<name>A0A382N252_9ZZZZ</name>
<evidence type="ECO:0000313" key="7">
    <source>
        <dbReference type="EMBL" id="SVC55264.1"/>
    </source>
</evidence>
<dbReference type="SUPFAM" id="SSF53383">
    <property type="entry name" value="PLP-dependent transferases"/>
    <property type="match status" value="1"/>
</dbReference>
<proteinExistence type="inferred from homology"/>
<keyword evidence="5" id="KW-0663">Pyridoxal phosphate</keyword>
<dbReference type="InterPro" id="IPR024169">
    <property type="entry name" value="SP_NH2Trfase/AEP_transaminase"/>
</dbReference>
<dbReference type="PANTHER" id="PTHR21152:SF40">
    <property type="entry name" value="ALANINE--GLYOXYLATE AMINOTRANSFERASE"/>
    <property type="match status" value="1"/>
</dbReference>
<dbReference type="PANTHER" id="PTHR21152">
    <property type="entry name" value="AMINOTRANSFERASE CLASS V"/>
    <property type="match status" value="1"/>
</dbReference>
<gene>
    <name evidence="7" type="ORF">METZ01_LOCUS308118</name>
</gene>
<dbReference type="GO" id="GO:0008453">
    <property type="term" value="F:alanine-glyoxylate transaminase activity"/>
    <property type="evidence" value="ECO:0007669"/>
    <property type="project" value="TreeGrafter"/>
</dbReference>
<evidence type="ECO:0000259" key="6">
    <source>
        <dbReference type="Pfam" id="PF00266"/>
    </source>
</evidence>
<keyword evidence="4" id="KW-0808">Transferase</keyword>
<evidence type="ECO:0000256" key="4">
    <source>
        <dbReference type="ARBA" id="ARBA00022679"/>
    </source>
</evidence>
<reference evidence="7" key="1">
    <citation type="submission" date="2018-05" db="EMBL/GenBank/DDBJ databases">
        <authorList>
            <person name="Lanie J.A."/>
            <person name="Ng W.-L."/>
            <person name="Kazmierczak K.M."/>
            <person name="Andrzejewski T.M."/>
            <person name="Davidsen T.M."/>
            <person name="Wayne K.J."/>
            <person name="Tettelin H."/>
            <person name="Glass J.I."/>
            <person name="Rusch D."/>
            <person name="Podicherti R."/>
            <person name="Tsui H.-C.T."/>
            <person name="Winkler M.E."/>
        </authorList>
    </citation>
    <scope>NUCLEOTIDE SEQUENCE</scope>
</reference>
<evidence type="ECO:0000256" key="1">
    <source>
        <dbReference type="ARBA" id="ARBA00001933"/>
    </source>
</evidence>
<dbReference type="GO" id="GO:0005777">
    <property type="term" value="C:peroxisome"/>
    <property type="evidence" value="ECO:0007669"/>
    <property type="project" value="TreeGrafter"/>
</dbReference>
<evidence type="ECO:0000256" key="2">
    <source>
        <dbReference type="ARBA" id="ARBA00009236"/>
    </source>
</evidence>
<dbReference type="Pfam" id="PF00266">
    <property type="entry name" value="Aminotran_5"/>
    <property type="match status" value="1"/>
</dbReference>